<organism evidence="2">
    <name type="scientific">uncultured bacterium P1N3</name>
    <dbReference type="NCBI Taxonomy" id="1748283"/>
    <lineage>
        <taxon>Bacteria</taxon>
        <taxon>environmental samples</taxon>
    </lineage>
</organism>
<protein>
    <submittedName>
        <fullName evidence="2">Uncharacterized protein</fullName>
    </submittedName>
</protein>
<dbReference type="EMBL" id="KT944273">
    <property type="protein sequence ID" value="ALV86725.1"/>
    <property type="molecule type" value="Genomic_DNA"/>
</dbReference>
<evidence type="ECO:0000313" key="2">
    <source>
        <dbReference type="EMBL" id="ALV86725.1"/>
    </source>
</evidence>
<sequence length="100" mass="11432">MLRARERGTISFSMTQQLPHPDDLSDAELAEQAHAWRRLALRGDRSARAPAHAYETALRERVRASMAAELIANASAAAPEPKRPWWRRWWPLSTDERVTS</sequence>
<feature type="region of interest" description="Disordered" evidence="1">
    <location>
        <begin position="1"/>
        <end position="25"/>
    </location>
</feature>
<accession>A0A0U3BCD4</accession>
<dbReference type="AlphaFoldDB" id="A0A0U3BCD4"/>
<proteinExistence type="predicted"/>
<evidence type="ECO:0000256" key="1">
    <source>
        <dbReference type="SAM" id="MobiDB-lite"/>
    </source>
</evidence>
<name>A0A0U3BCD4_9BACT</name>
<reference evidence="2" key="1">
    <citation type="submission" date="2015-10" db="EMBL/GenBank/DDBJ databases">
        <title>Biosynthesis of SCL-MCL polyhydroxyalkanoates by metagenomic clones in Pseudomonas putida.</title>
        <authorList>
            <person name="Cheng J."/>
            <person name="Charles T.C."/>
        </authorList>
    </citation>
    <scope>NUCLEOTIDE SEQUENCE</scope>
</reference>